<dbReference type="InterPro" id="IPR050603">
    <property type="entry name" value="MYST_HAT"/>
</dbReference>
<dbReference type="AlphaFoldDB" id="A0A2A9NTG9"/>
<feature type="domain" description="MYST-type HAT" evidence="21">
    <location>
        <begin position="284"/>
        <end position="563"/>
    </location>
</feature>
<evidence type="ECO:0000256" key="9">
    <source>
        <dbReference type="ARBA" id="ARBA00023015"/>
    </source>
</evidence>
<dbReference type="GO" id="GO:0006357">
    <property type="term" value="P:regulation of transcription by RNA polymerase II"/>
    <property type="evidence" value="ECO:0007669"/>
    <property type="project" value="TreeGrafter"/>
</dbReference>
<keyword evidence="13" id="KW-0539">Nucleus</keyword>
<comment type="catalytic activity">
    <reaction evidence="17">
        <text>L-lysyl-[protein] + acetyl-CoA = N(6)-acetyl-L-lysyl-[protein] + CoA + H(+)</text>
        <dbReference type="Rhea" id="RHEA:45948"/>
        <dbReference type="Rhea" id="RHEA-COMP:9752"/>
        <dbReference type="Rhea" id="RHEA-COMP:10731"/>
        <dbReference type="ChEBI" id="CHEBI:15378"/>
        <dbReference type="ChEBI" id="CHEBI:29969"/>
        <dbReference type="ChEBI" id="CHEBI:57287"/>
        <dbReference type="ChEBI" id="CHEBI:57288"/>
        <dbReference type="ChEBI" id="CHEBI:61930"/>
    </reaction>
    <physiologicalReaction direction="left-to-right" evidence="17">
        <dbReference type="Rhea" id="RHEA:45949"/>
    </physiologicalReaction>
</comment>
<dbReference type="Pfam" id="PF01853">
    <property type="entry name" value="MOZ_SAS"/>
    <property type="match status" value="1"/>
</dbReference>
<dbReference type="InterPro" id="IPR000953">
    <property type="entry name" value="Chromo/chromo_shadow_dom"/>
</dbReference>
<dbReference type="GO" id="GO:0000785">
    <property type="term" value="C:chromatin"/>
    <property type="evidence" value="ECO:0007669"/>
    <property type="project" value="TreeGrafter"/>
</dbReference>
<dbReference type="Gene3D" id="3.30.60.60">
    <property type="entry name" value="N-acetyl transferase-like"/>
    <property type="match status" value="1"/>
</dbReference>
<evidence type="ECO:0000256" key="2">
    <source>
        <dbReference type="ARBA" id="ARBA00010107"/>
    </source>
</evidence>
<comment type="subcellular location">
    <subcellularLocation>
        <location evidence="1">Nucleus</location>
    </subcellularLocation>
</comment>
<dbReference type="CDD" id="cd04301">
    <property type="entry name" value="NAT_SF"/>
    <property type="match status" value="1"/>
</dbReference>
<dbReference type="PANTHER" id="PTHR10615">
    <property type="entry name" value="HISTONE ACETYLTRANSFERASE"/>
    <property type="match status" value="1"/>
</dbReference>
<dbReference type="GO" id="GO:0140064">
    <property type="term" value="F:peptide crotonyltransferase activity"/>
    <property type="evidence" value="ECO:0007669"/>
    <property type="project" value="RHEA"/>
</dbReference>
<dbReference type="PROSITE" id="PS51726">
    <property type="entry name" value="MYST_HAT"/>
    <property type="match status" value="1"/>
</dbReference>
<dbReference type="GO" id="GO:0106226">
    <property type="term" value="F:peptide 2-hydroxyisobutyryltransferase activity"/>
    <property type="evidence" value="ECO:0007669"/>
    <property type="project" value="RHEA"/>
</dbReference>
<dbReference type="GO" id="GO:0006281">
    <property type="term" value="P:DNA repair"/>
    <property type="evidence" value="ECO:0007669"/>
    <property type="project" value="UniProtKB-KW"/>
</dbReference>
<dbReference type="OrthoDB" id="787137at2759"/>
<evidence type="ECO:0000259" key="21">
    <source>
        <dbReference type="PROSITE" id="PS51726"/>
    </source>
</evidence>
<dbReference type="GO" id="GO:0003712">
    <property type="term" value="F:transcription coregulator activity"/>
    <property type="evidence" value="ECO:0007669"/>
    <property type="project" value="TreeGrafter"/>
</dbReference>
<feature type="active site" description="Proton donor/acceptor" evidence="19">
    <location>
        <position position="460"/>
    </location>
</feature>
<evidence type="ECO:0000313" key="23">
    <source>
        <dbReference type="Proteomes" id="UP000242287"/>
    </source>
</evidence>
<evidence type="ECO:0000256" key="6">
    <source>
        <dbReference type="ARBA" id="ARBA00022763"/>
    </source>
</evidence>
<evidence type="ECO:0000313" key="22">
    <source>
        <dbReference type="EMBL" id="PFH53839.1"/>
    </source>
</evidence>
<comment type="function">
    <text evidence="14">Catalytic component of the NuA4 histone acetyltransferase (HAT) complex which is involved in epigenetic transcriptional activation of selected genes principally by acetylation of nucleosomal histones H4, H3, H2B, H2A and H2A variant H2A.Z. Acetylates histone H4 to form H4K5ac, H4K8ac, H4K12ac and H4K16ac, histone H3 to form H3K14ac, and histone H2A to form H2AK4ac and H2AK7ac. The NuA4 complex is involved in the DNA damage response and is required for chromosome segregation. The NuA4 complex plays a direct role in repair of DNA double-strand breaks (DSBs) through homologous recombination. Recruitment to promoters depends on H3K4me. Also acetylates non-histone proteins. In addition to protein acetyltransferase, can use different acyl-CoA substrates, such as 2-hydroxyisobutanoyl-CoA (2-hydroxyisobutyryl-CoA) or (2E)-butenoyl-CoA (crotonyl-CoA), and is able to mediate protein 2-hydroxyisobutyrylation and crotonylation, respectively.</text>
</comment>
<evidence type="ECO:0000256" key="18">
    <source>
        <dbReference type="ARBA" id="ARBA00048940"/>
    </source>
</evidence>
<comment type="catalytic activity">
    <reaction evidence="15">
        <text>2-hydroxyisobutanoyl-CoA + L-lysyl-[protein] = N(6)-(2-hydroxyisobutanoyl)-L-lysyl-[protein] + CoA + H(+)</text>
        <dbReference type="Rhea" id="RHEA:24180"/>
        <dbReference type="Rhea" id="RHEA-COMP:9752"/>
        <dbReference type="Rhea" id="RHEA-COMP:15921"/>
        <dbReference type="ChEBI" id="CHEBI:15378"/>
        <dbReference type="ChEBI" id="CHEBI:29969"/>
        <dbReference type="ChEBI" id="CHEBI:57287"/>
        <dbReference type="ChEBI" id="CHEBI:131780"/>
        <dbReference type="ChEBI" id="CHEBI:144968"/>
    </reaction>
    <physiologicalReaction direction="left-to-right" evidence="15">
        <dbReference type="Rhea" id="RHEA:24181"/>
    </physiologicalReaction>
</comment>
<evidence type="ECO:0000256" key="4">
    <source>
        <dbReference type="ARBA" id="ARBA00013184"/>
    </source>
</evidence>
<reference evidence="22 23" key="1">
    <citation type="submission" date="2014-02" db="EMBL/GenBank/DDBJ databases">
        <title>Transposable element dynamics among asymbiotic and ectomycorrhizal Amanita fungi.</title>
        <authorList>
            <consortium name="DOE Joint Genome Institute"/>
            <person name="Hess J."/>
            <person name="Skrede I."/>
            <person name="Wolfe B."/>
            <person name="LaButti K."/>
            <person name="Ohm R.A."/>
            <person name="Grigoriev I.V."/>
            <person name="Pringle A."/>
        </authorList>
    </citation>
    <scope>NUCLEOTIDE SEQUENCE [LARGE SCALE GENOMIC DNA]</scope>
    <source>
        <strain evidence="22 23">SKay4041</strain>
    </source>
</reference>
<dbReference type="InterPro" id="IPR040706">
    <property type="entry name" value="Zf-MYST"/>
</dbReference>
<feature type="compositionally biased region" description="Polar residues" evidence="20">
    <location>
        <begin position="1"/>
        <end position="11"/>
    </location>
</feature>
<evidence type="ECO:0000256" key="12">
    <source>
        <dbReference type="ARBA" id="ARBA00023204"/>
    </source>
</evidence>
<dbReference type="Gene3D" id="3.40.630.30">
    <property type="match status" value="1"/>
</dbReference>
<dbReference type="GO" id="GO:0005634">
    <property type="term" value="C:nucleus"/>
    <property type="evidence" value="ECO:0007669"/>
    <property type="project" value="UniProtKB-SubCell"/>
</dbReference>
<dbReference type="SUPFAM" id="SSF55729">
    <property type="entry name" value="Acyl-CoA N-acyltransferases (Nat)"/>
    <property type="match status" value="1"/>
</dbReference>
<feature type="compositionally biased region" description="Acidic residues" evidence="20">
    <location>
        <begin position="196"/>
        <end position="243"/>
    </location>
</feature>
<keyword evidence="23" id="KW-1185">Reference proteome</keyword>
<dbReference type="Pfam" id="PF11717">
    <property type="entry name" value="Tudor-knot"/>
    <property type="match status" value="1"/>
</dbReference>
<evidence type="ECO:0000256" key="17">
    <source>
        <dbReference type="ARBA" id="ARBA00047787"/>
    </source>
</evidence>
<dbReference type="EMBL" id="KZ301972">
    <property type="protein sequence ID" value="PFH53839.1"/>
    <property type="molecule type" value="Genomic_DNA"/>
</dbReference>
<evidence type="ECO:0000256" key="10">
    <source>
        <dbReference type="ARBA" id="ARBA00023159"/>
    </source>
</evidence>
<evidence type="ECO:0000256" key="19">
    <source>
        <dbReference type="PIRSR" id="PIRSR602717-51"/>
    </source>
</evidence>
<dbReference type="GO" id="GO:0003682">
    <property type="term" value="F:chromatin binding"/>
    <property type="evidence" value="ECO:0007669"/>
    <property type="project" value="TreeGrafter"/>
</dbReference>
<dbReference type="STRING" id="703135.A0A2A9NTG9"/>
<evidence type="ECO:0000256" key="13">
    <source>
        <dbReference type="ARBA" id="ARBA00023242"/>
    </source>
</evidence>
<dbReference type="FunFam" id="1.10.10.10:FF:000022">
    <property type="entry name" value="Histone acetyltransferase"/>
    <property type="match status" value="1"/>
</dbReference>
<evidence type="ECO:0000256" key="3">
    <source>
        <dbReference type="ARBA" id="ARBA00011353"/>
    </source>
</evidence>
<dbReference type="Proteomes" id="UP000242287">
    <property type="component" value="Unassembled WGS sequence"/>
</dbReference>
<keyword evidence="11" id="KW-0804">Transcription</keyword>
<comment type="catalytic activity">
    <reaction evidence="16">
        <text>(2E)-butenoyl-CoA + L-lysyl-[protein] = N(6)-(2E)-butenoyl-L-lysyl-[protein] + CoA + H(+)</text>
        <dbReference type="Rhea" id="RHEA:53908"/>
        <dbReference type="Rhea" id="RHEA-COMP:9752"/>
        <dbReference type="Rhea" id="RHEA-COMP:13707"/>
        <dbReference type="ChEBI" id="CHEBI:15378"/>
        <dbReference type="ChEBI" id="CHEBI:29969"/>
        <dbReference type="ChEBI" id="CHEBI:57287"/>
        <dbReference type="ChEBI" id="CHEBI:57332"/>
        <dbReference type="ChEBI" id="CHEBI:137954"/>
    </reaction>
    <physiologicalReaction direction="left-to-right" evidence="16">
        <dbReference type="Rhea" id="RHEA:53909"/>
    </physiologicalReaction>
</comment>
<evidence type="ECO:0000256" key="7">
    <source>
        <dbReference type="ARBA" id="ARBA00022853"/>
    </source>
</evidence>
<evidence type="ECO:0000256" key="16">
    <source>
        <dbReference type="ARBA" id="ARBA00047752"/>
    </source>
</evidence>
<name>A0A2A9NTG9_9AGAR</name>
<feature type="region of interest" description="Disordered" evidence="20">
    <location>
        <begin position="109"/>
        <end position="247"/>
    </location>
</feature>
<feature type="region of interest" description="Disordered" evidence="20">
    <location>
        <begin position="1"/>
        <end position="22"/>
    </location>
</feature>
<dbReference type="Gene3D" id="2.30.30.140">
    <property type="match status" value="1"/>
</dbReference>
<evidence type="ECO:0000256" key="20">
    <source>
        <dbReference type="SAM" id="MobiDB-lite"/>
    </source>
</evidence>
<evidence type="ECO:0000256" key="14">
    <source>
        <dbReference type="ARBA" id="ARBA00045805"/>
    </source>
</evidence>
<dbReference type="SMART" id="SM00298">
    <property type="entry name" value="CHROMO"/>
    <property type="match status" value="1"/>
</dbReference>
<dbReference type="SUPFAM" id="SSF54160">
    <property type="entry name" value="Chromo domain-like"/>
    <property type="match status" value="1"/>
</dbReference>
<dbReference type="InterPro" id="IPR016181">
    <property type="entry name" value="Acyl_CoA_acyltransferase"/>
</dbReference>
<keyword evidence="6" id="KW-0227">DNA damage</keyword>
<dbReference type="FunFam" id="3.30.60.60:FF:000001">
    <property type="entry name" value="Histone acetyltransferase"/>
    <property type="match status" value="1"/>
</dbReference>
<evidence type="ECO:0000256" key="5">
    <source>
        <dbReference type="ARBA" id="ARBA00022679"/>
    </source>
</evidence>
<dbReference type="Pfam" id="PF17772">
    <property type="entry name" value="zf-MYST"/>
    <property type="match status" value="1"/>
</dbReference>
<keyword evidence="9" id="KW-0805">Transcription regulation</keyword>
<protein>
    <recommendedName>
        <fullName evidence="4">histone acetyltransferase</fullName>
        <ecNumber evidence="4">2.3.1.48</ecNumber>
    </recommendedName>
</protein>
<sequence length="575" mass="65064">MVSSTPATSDGTPPPVSPGGTYSIQSVSVGCKIYIRRPGPDGEEERLAEILSIRDKPINPYARLSKASNIKEEEPQKPEDQWEFFVHWDSFNKRLDEWVSGSRLVLSRDLEWPRPKNLGNKKNGTPKVPSKAPRAQNLLKRATSNAAHFASPTPTTTPSTPRPSGSATAASIGGTDYSAPASPTPQPSLKRKAPPDEEEEEEEEAPTLLGEDEDADADADPDADAEGEMDVDAEGEGEGDGEMFDLSLREPIPDAPPVSAFSKEQEIEKLRTSGSMTQSISEITRVKNLNRLQIGRHEVDAWYFSPYPKEYAHLPVLYICEFCLSFFHSQMMLSRHRKRCTLLHPPGNEIYRYEDISFFEIDGKRQLTWCRNLSLLSKCFLDHKTLYYDVTPFMYYVMTQRDSTGCHVIGYFSKEKESAESYNVACILTLPQHQRHGYGKLLIEFSYELSKKEGKLGSPEKPLSDLGLLGYRAYWAETIVELLLNTPEGELSIDEIAQKTSITHADIMNTFAMPFARCITLQLFKHYKGQHIICLNNAVLEKHQKQMAKRRRRIHAESLKWKPPVFTRDQLRFGW</sequence>
<keyword evidence="12" id="KW-0234">DNA repair</keyword>
<comment type="subunit">
    <text evidence="3">Component of the NuA4 histone acetyltransferase complex.</text>
</comment>
<dbReference type="GO" id="GO:0004402">
    <property type="term" value="F:histone acetyltransferase activity"/>
    <property type="evidence" value="ECO:0007669"/>
    <property type="project" value="InterPro"/>
</dbReference>
<keyword evidence="5" id="KW-0808">Transferase</keyword>
<evidence type="ECO:0000256" key="8">
    <source>
        <dbReference type="ARBA" id="ARBA00022990"/>
    </source>
</evidence>
<dbReference type="InterPro" id="IPR002717">
    <property type="entry name" value="HAT_MYST-type"/>
</dbReference>
<accession>A0A2A9NTG9</accession>
<evidence type="ECO:0000256" key="15">
    <source>
        <dbReference type="ARBA" id="ARBA00047557"/>
    </source>
</evidence>
<dbReference type="InterPro" id="IPR016197">
    <property type="entry name" value="Chromo-like_dom_sf"/>
</dbReference>
<keyword evidence="7" id="KW-0156">Chromatin regulator</keyword>
<organism evidence="22 23">
    <name type="scientific">Amanita thiersii Skay4041</name>
    <dbReference type="NCBI Taxonomy" id="703135"/>
    <lineage>
        <taxon>Eukaryota</taxon>
        <taxon>Fungi</taxon>
        <taxon>Dikarya</taxon>
        <taxon>Basidiomycota</taxon>
        <taxon>Agaricomycotina</taxon>
        <taxon>Agaricomycetes</taxon>
        <taxon>Agaricomycetidae</taxon>
        <taxon>Agaricales</taxon>
        <taxon>Pluteineae</taxon>
        <taxon>Amanitaceae</taxon>
        <taxon>Amanita</taxon>
    </lineage>
</organism>
<proteinExistence type="inferred from homology"/>
<feature type="compositionally biased region" description="Low complexity" evidence="20">
    <location>
        <begin position="146"/>
        <end position="171"/>
    </location>
</feature>
<dbReference type="PANTHER" id="PTHR10615:SF218">
    <property type="entry name" value="HISTONE ACETYLTRANSFERASE ESA1"/>
    <property type="match status" value="1"/>
</dbReference>
<comment type="catalytic activity">
    <reaction evidence="18">
        <text>L-lysyl-[histone] + acetyl-CoA = N(6)-acetyl-L-lysyl-[histone] + CoA + H(+)</text>
        <dbReference type="Rhea" id="RHEA:21992"/>
        <dbReference type="Rhea" id="RHEA-COMP:9845"/>
        <dbReference type="Rhea" id="RHEA-COMP:11338"/>
        <dbReference type="ChEBI" id="CHEBI:15378"/>
        <dbReference type="ChEBI" id="CHEBI:29969"/>
        <dbReference type="ChEBI" id="CHEBI:57287"/>
        <dbReference type="ChEBI" id="CHEBI:57288"/>
        <dbReference type="ChEBI" id="CHEBI:61930"/>
        <dbReference type="EC" id="2.3.1.48"/>
    </reaction>
    <physiologicalReaction direction="left-to-right" evidence="18">
        <dbReference type="Rhea" id="RHEA:21993"/>
    </physiologicalReaction>
</comment>
<gene>
    <name evidence="22" type="ORF">AMATHDRAFT_45292</name>
</gene>
<dbReference type="InterPro" id="IPR025995">
    <property type="entry name" value="Tudor-knot"/>
</dbReference>
<dbReference type="FunFam" id="3.40.630.30:FF:000002">
    <property type="entry name" value="Histone acetyltransferase"/>
    <property type="match status" value="1"/>
</dbReference>
<dbReference type="EC" id="2.3.1.48" evidence="4"/>
<keyword evidence="8" id="KW-0007">Acetylation</keyword>
<evidence type="ECO:0000256" key="11">
    <source>
        <dbReference type="ARBA" id="ARBA00023163"/>
    </source>
</evidence>
<dbReference type="InterPro" id="IPR036388">
    <property type="entry name" value="WH-like_DNA-bd_sf"/>
</dbReference>
<evidence type="ECO:0000256" key="1">
    <source>
        <dbReference type="ARBA" id="ARBA00004123"/>
    </source>
</evidence>
<comment type="similarity">
    <text evidence="2">Belongs to the MYST (SAS/MOZ) family.</text>
</comment>
<dbReference type="Gene3D" id="1.10.10.10">
    <property type="entry name" value="Winged helix-like DNA-binding domain superfamily/Winged helix DNA-binding domain"/>
    <property type="match status" value="1"/>
</dbReference>
<keyword evidence="10" id="KW-0010">Activator</keyword>